<dbReference type="RefSeq" id="WP_116391948.1">
    <property type="nucleotide sequence ID" value="NZ_QUQO01000001.1"/>
</dbReference>
<evidence type="ECO:0000313" key="4">
    <source>
        <dbReference type="Proteomes" id="UP000264589"/>
    </source>
</evidence>
<accession>A0A371RIN8</accession>
<dbReference type="Pfam" id="PF08712">
    <property type="entry name" value="Nfu_N"/>
    <property type="match status" value="1"/>
</dbReference>
<dbReference type="InterPro" id="IPR001075">
    <property type="entry name" value="NIF_FeS_clus_asmbl_NifU_C"/>
</dbReference>
<dbReference type="SUPFAM" id="SSF110836">
    <property type="entry name" value="Hypothetical protein SAV1430"/>
    <property type="match status" value="1"/>
</dbReference>
<evidence type="ECO:0000259" key="2">
    <source>
        <dbReference type="SMART" id="SM00932"/>
    </source>
</evidence>
<dbReference type="GO" id="GO:0005506">
    <property type="term" value="F:iron ion binding"/>
    <property type="evidence" value="ECO:0007669"/>
    <property type="project" value="InterPro"/>
</dbReference>
<feature type="domain" description="Scaffold protein Nfu/NifU N-terminal" evidence="2">
    <location>
        <begin position="3"/>
        <end position="91"/>
    </location>
</feature>
<dbReference type="InterPro" id="IPR035433">
    <property type="entry name" value="NFU1-like"/>
</dbReference>
<evidence type="ECO:0000256" key="1">
    <source>
        <dbReference type="ARBA" id="ARBA00006420"/>
    </source>
</evidence>
<dbReference type="Pfam" id="PF01106">
    <property type="entry name" value="NifU"/>
    <property type="match status" value="1"/>
</dbReference>
<sequence length="194" mass="20320">MFIQTEDTPNPQSMKFLPGRDVIGRGELGVDFPTIEAAKPSPLAAALFDVDGVTGVYLGGDFVTVTKDPSVDWVHIKPAILGTIADYLAAGIPVLDEGAAGGADTAGSADDYEGETREIVEQIIELIETRVRPAVAADGGDIVFHRFVEGDGIVFLTMKGACAGCPSSTMTLKSGIENLLKHYVPEVTAVEAVA</sequence>
<dbReference type="InParanoid" id="A0A371RIN8"/>
<comment type="caution">
    <text evidence="3">The sequence shown here is derived from an EMBL/GenBank/DDBJ whole genome shotgun (WGS) entry which is preliminary data.</text>
</comment>
<protein>
    <submittedName>
        <fullName evidence="3">NifU family protein</fullName>
    </submittedName>
</protein>
<dbReference type="Gene3D" id="3.30.1370.70">
    <property type="entry name" value="Scaffold protein Nfu/NifU, N-terminal domain"/>
    <property type="match status" value="1"/>
</dbReference>
<reference evidence="3 4" key="1">
    <citation type="submission" date="2018-08" db="EMBL/GenBank/DDBJ databases">
        <title>Parvularcula sp. SM1705, isolated from surface water of the South Sea China.</title>
        <authorList>
            <person name="Sun L."/>
        </authorList>
    </citation>
    <scope>NUCLEOTIDE SEQUENCE [LARGE SCALE GENOMIC DNA]</scope>
    <source>
        <strain evidence="3 4">SM1705</strain>
    </source>
</reference>
<gene>
    <name evidence="3" type="ORF">DX908_08645</name>
</gene>
<dbReference type="PIRSF" id="PIRSF036773">
    <property type="entry name" value="HIRIP5"/>
    <property type="match status" value="1"/>
</dbReference>
<dbReference type="InterPro" id="IPR036498">
    <property type="entry name" value="Nfu/NifU_N_sf"/>
</dbReference>
<dbReference type="GO" id="GO:0016226">
    <property type="term" value="P:iron-sulfur cluster assembly"/>
    <property type="evidence" value="ECO:0007669"/>
    <property type="project" value="InterPro"/>
</dbReference>
<comment type="similarity">
    <text evidence="1">Belongs to the NifU family.</text>
</comment>
<evidence type="ECO:0000313" key="3">
    <source>
        <dbReference type="EMBL" id="RFB05316.1"/>
    </source>
</evidence>
<dbReference type="InterPro" id="IPR014824">
    <property type="entry name" value="Nfu/NifU_N"/>
</dbReference>
<dbReference type="Gene3D" id="3.30.300.130">
    <property type="entry name" value="Fe-S cluster assembly (FSCA)"/>
    <property type="match status" value="1"/>
</dbReference>
<dbReference type="EMBL" id="QUQO01000001">
    <property type="protein sequence ID" value="RFB05316.1"/>
    <property type="molecule type" value="Genomic_DNA"/>
</dbReference>
<dbReference type="GO" id="GO:0051536">
    <property type="term" value="F:iron-sulfur cluster binding"/>
    <property type="evidence" value="ECO:0007669"/>
    <property type="project" value="InterPro"/>
</dbReference>
<proteinExistence type="inferred from homology"/>
<keyword evidence="4" id="KW-1185">Reference proteome</keyword>
<dbReference type="PANTHER" id="PTHR11178">
    <property type="entry name" value="IRON-SULFUR CLUSTER SCAFFOLD PROTEIN NFU-RELATED"/>
    <property type="match status" value="1"/>
</dbReference>
<dbReference type="InterPro" id="IPR034904">
    <property type="entry name" value="FSCA_dom_sf"/>
</dbReference>
<dbReference type="Proteomes" id="UP000264589">
    <property type="component" value="Unassembled WGS sequence"/>
</dbReference>
<dbReference type="SMART" id="SM00932">
    <property type="entry name" value="Nfu_N"/>
    <property type="match status" value="1"/>
</dbReference>
<dbReference type="PANTHER" id="PTHR11178:SF1">
    <property type="entry name" value="NFU1 IRON-SULFUR CLUSTER SCAFFOLD HOMOLOG, MITOCHONDRIAL"/>
    <property type="match status" value="1"/>
</dbReference>
<dbReference type="OrthoDB" id="9796965at2"/>
<organism evidence="3 4">
    <name type="scientific">Parvularcula marina</name>
    <dbReference type="NCBI Taxonomy" id="2292771"/>
    <lineage>
        <taxon>Bacteria</taxon>
        <taxon>Pseudomonadati</taxon>
        <taxon>Pseudomonadota</taxon>
        <taxon>Alphaproteobacteria</taxon>
        <taxon>Parvularculales</taxon>
        <taxon>Parvularculaceae</taxon>
        <taxon>Parvularcula</taxon>
    </lineage>
</organism>
<name>A0A371RIN8_9PROT</name>
<dbReference type="FunFam" id="3.30.300.130:FF:000001">
    <property type="entry name" value="NFU1 iron-sulfur cluster scaffold"/>
    <property type="match status" value="1"/>
</dbReference>
<dbReference type="AlphaFoldDB" id="A0A371RIN8"/>
<dbReference type="SUPFAM" id="SSF117916">
    <property type="entry name" value="Fe-S cluster assembly (FSCA) domain-like"/>
    <property type="match status" value="1"/>
</dbReference>